<sequence length="1128" mass="125021">MSHPKDRHYWTQLRAALISGQWDANFPAKAPNSVPLSWSDLLRKFNKHCPGHSDIAELASQTQALSILLSSSTKDTSLDIDGNRLDHSDALSLGQECILLEERMPEASQGYRILTTVLDSGSKSIRLAVAYYAYALGHPSECITMLSDVSATDYTLPISGRAPVSTLPVPNSNGSASSWTGSMTSALTESPPDVENGRAWAMTECMRSVCLQDPKSALDAYLRASPLLETIASEIPCSLPTQSGGSFSYYRELWRWTERLLRRAIVLSARLRDLGLNADRSDSIWILFGHYRNCSAHWPPTFRPDHRSIVLVLHLRALVIRARALTSPALKIKAPRWISTARSVIQEYRTILNVNTFFPRAGERNVRVEDFADLCVAVWEADGAIGEYAGWIVDVLWWATRLTFNSFRVYRHMTRLLDAAGDPELARRMLRLYVQIVSKVREASLVEGDVQSSRDGYDLSNDADTDRHWVDTLVFGARMLCRQALQERERDYGAALGLAKEACTMVEKAKSRLDTQDLEVVARVKLAEGIWASVLAYTEQEPLTRSARLAEALNLFADSVSTYSTPSAHHHLALALSRPGPSQDLQIAIVHARASVEGDPAEVRHWHLLGLLLAVTGDWTAAKTVLEFGVEAAESELIVDEAVTPSNQSALNIRDFASSEHLHKAGMLNGDTAPSVDTMNTIGTLLQPGDSSMPSSDTLLRPLGDRPQPSRNERFEFALQVRMTQLALTEFVSGAEGVSEKWLEVFQWFREKRGVNIDDRRVSIDSRRVSSDTRPLSEIMSIQESLHRSTDIFTSAQEHPHEDLPTPIPITITPASPGIIQPHFSSVGADDKVNTPSPTERRSNSLDEKAGDISRGKKVKQVLKTRVHKGQATFSTISKKIGHGVGRRASVSLKRTASTPDFLSVLSHAPSQASSIHLRQYQSIHASQQDLGLLEVPPPPPSPTPTHPVGNEQHSRSAKDRRLLSDLWLMSAAIFRRLGKIEQAKGAIQEAEVRDEENPAVWVQVSDCIDALNERRRAIEAFHKALFIAPNDVSATVHLCRIYLSPLSDALRAKGDNPDRDSIDLAVGLLSDLTKGRGWDVAEAWYFLAKGYKMQGRRDRERECLSFALTLSETRGIREISASVGWCL</sequence>
<dbReference type="InterPro" id="IPR051722">
    <property type="entry name" value="Endocytosis_PI4K-reg_protein"/>
</dbReference>
<organism evidence="5 6">
    <name type="scientific">Antrodiella citrinella</name>
    <dbReference type="NCBI Taxonomy" id="2447956"/>
    <lineage>
        <taxon>Eukaryota</taxon>
        <taxon>Fungi</taxon>
        <taxon>Dikarya</taxon>
        <taxon>Basidiomycota</taxon>
        <taxon>Agaricomycotina</taxon>
        <taxon>Agaricomycetes</taxon>
        <taxon>Polyporales</taxon>
        <taxon>Steccherinaceae</taxon>
        <taxon>Antrodiella</taxon>
    </lineage>
</organism>
<dbReference type="EMBL" id="SGPM01000230">
    <property type="protein sequence ID" value="THH27713.1"/>
    <property type="molecule type" value="Genomic_DNA"/>
</dbReference>
<evidence type="ECO:0000256" key="1">
    <source>
        <dbReference type="ARBA" id="ARBA00002550"/>
    </source>
</evidence>
<feature type="compositionally biased region" description="Polar residues" evidence="4">
    <location>
        <begin position="168"/>
        <end position="188"/>
    </location>
</feature>
<evidence type="ECO:0000256" key="2">
    <source>
        <dbReference type="ARBA" id="ARBA00038251"/>
    </source>
</evidence>
<gene>
    <name evidence="5" type="ORF">EUX98_g6477</name>
</gene>
<dbReference type="SMART" id="SM00028">
    <property type="entry name" value="TPR"/>
    <property type="match status" value="4"/>
</dbReference>
<dbReference type="PANTHER" id="PTHR23083:SF464">
    <property type="entry name" value="TETRATRICOPEPTIDE REPEAT DOMAIN 7, ISOFORM A"/>
    <property type="match status" value="1"/>
</dbReference>
<comment type="similarity">
    <text evidence="2">Belongs to the YPP1 family.</text>
</comment>
<name>A0A4V3XI34_9APHY</name>
<dbReference type="Gene3D" id="1.25.40.10">
    <property type="entry name" value="Tetratricopeptide repeat domain"/>
    <property type="match status" value="2"/>
</dbReference>
<dbReference type="Proteomes" id="UP000308730">
    <property type="component" value="Unassembled WGS sequence"/>
</dbReference>
<evidence type="ECO:0000256" key="4">
    <source>
        <dbReference type="SAM" id="MobiDB-lite"/>
    </source>
</evidence>
<keyword evidence="3" id="KW-0802">TPR repeat</keyword>
<dbReference type="OrthoDB" id="29013at2759"/>
<feature type="compositionally biased region" description="Pro residues" evidence="4">
    <location>
        <begin position="936"/>
        <end position="946"/>
    </location>
</feature>
<feature type="region of interest" description="Disordered" evidence="4">
    <location>
        <begin position="932"/>
        <end position="958"/>
    </location>
</feature>
<evidence type="ECO:0000313" key="5">
    <source>
        <dbReference type="EMBL" id="THH27713.1"/>
    </source>
</evidence>
<evidence type="ECO:0000313" key="6">
    <source>
        <dbReference type="Proteomes" id="UP000308730"/>
    </source>
</evidence>
<dbReference type="AlphaFoldDB" id="A0A4V3XI34"/>
<comment type="function">
    <text evidence="1">Involved in endocytosis.</text>
</comment>
<reference evidence="5 6" key="1">
    <citation type="submission" date="2019-02" db="EMBL/GenBank/DDBJ databases">
        <title>Genome sequencing of the rare red list fungi Antrodiella citrinella (Flaviporus citrinellus).</title>
        <authorList>
            <person name="Buettner E."/>
            <person name="Kellner H."/>
        </authorList>
    </citation>
    <scope>NUCLEOTIDE SEQUENCE [LARGE SCALE GENOMIC DNA]</scope>
    <source>
        <strain evidence="5 6">DSM 108506</strain>
    </source>
</reference>
<evidence type="ECO:0000256" key="3">
    <source>
        <dbReference type="PROSITE-ProRule" id="PRU00339"/>
    </source>
</evidence>
<protein>
    <submittedName>
        <fullName evidence="5">Uncharacterized protein</fullName>
    </submittedName>
</protein>
<dbReference type="InterPro" id="IPR019734">
    <property type="entry name" value="TPR_rpt"/>
</dbReference>
<dbReference type="InterPro" id="IPR011990">
    <property type="entry name" value="TPR-like_helical_dom_sf"/>
</dbReference>
<dbReference type="PROSITE" id="PS50005">
    <property type="entry name" value="TPR"/>
    <property type="match status" value="1"/>
</dbReference>
<feature type="compositionally biased region" description="Basic and acidic residues" evidence="4">
    <location>
        <begin position="829"/>
        <end position="855"/>
    </location>
</feature>
<keyword evidence="6" id="KW-1185">Reference proteome</keyword>
<feature type="region of interest" description="Disordered" evidence="4">
    <location>
        <begin position="819"/>
        <end position="858"/>
    </location>
</feature>
<feature type="repeat" description="TPR" evidence="3">
    <location>
        <begin position="999"/>
        <end position="1032"/>
    </location>
</feature>
<comment type="caution">
    <text evidence="5">The sequence shown here is derived from an EMBL/GenBank/DDBJ whole genome shotgun (WGS) entry which is preliminary data.</text>
</comment>
<feature type="region of interest" description="Disordered" evidence="4">
    <location>
        <begin position="167"/>
        <end position="192"/>
    </location>
</feature>
<accession>A0A4V3XI34</accession>
<proteinExistence type="inferred from homology"/>
<dbReference type="SUPFAM" id="SSF48452">
    <property type="entry name" value="TPR-like"/>
    <property type="match status" value="1"/>
</dbReference>
<dbReference type="PANTHER" id="PTHR23083">
    <property type="entry name" value="TETRATRICOPEPTIDE REPEAT PROTEIN, TPR"/>
    <property type="match status" value="1"/>
</dbReference>